<organism evidence="11 12">
    <name type="scientific">Rugosimonospora acidiphila</name>
    <dbReference type="NCBI Taxonomy" id="556531"/>
    <lineage>
        <taxon>Bacteria</taxon>
        <taxon>Bacillati</taxon>
        <taxon>Actinomycetota</taxon>
        <taxon>Actinomycetes</taxon>
        <taxon>Micromonosporales</taxon>
        <taxon>Micromonosporaceae</taxon>
        <taxon>Rugosimonospora</taxon>
    </lineage>
</organism>
<dbReference type="InterPro" id="IPR003593">
    <property type="entry name" value="AAA+_ATPase"/>
</dbReference>
<proteinExistence type="predicted"/>
<evidence type="ECO:0000256" key="5">
    <source>
        <dbReference type="ARBA" id="ARBA00022741"/>
    </source>
</evidence>
<reference evidence="12" key="1">
    <citation type="journal article" date="2019" name="Int. J. Syst. Evol. Microbiol.">
        <title>The Global Catalogue of Microorganisms (GCM) 10K type strain sequencing project: providing services to taxonomists for standard genome sequencing and annotation.</title>
        <authorList>
            <consortium name="The Broad Institute Genomics Platform"/>
            <consortium name="The Broad Institute Genome Sequencing Center for Infectious Disease"/>
            <person name="Wu L."/>
            <person name="Ma J."/>
        </authorList>
    </citation>
    <scope>NUCLEOTIDE SEQUENCE [LARGE SCALE GENOMIC DNA]</scope>
    <source>
        <strain evidence="12">JCM 18304</strain>
    </source>
</reference>
<dbReference type="EMBL" id="BAABJQ010000008">
    <property type="protein sequence ID" value="GAA5186173.1"/>
    <property type="molecule type" value="Genomic_DNA"/>
</dbReference>
<keyword evidence="5" id="KW-0547">Nucleotide-binding</keyword>
<name>A0ABP9RS94_9ACTN</name>
<feature type="transmembrane region" description="Helical" evidence="9">
    <location>
        <begin position="54"/>
        <end position="75"/>
    </location>
</feature>
<evidence type="ECO:0000256" key="3">
    <source>
        <dbReference type="ARBA" id="ARBA00022475"/>
    </source>
</evidence>
<keyword evidence="12" id="KW-1185">Reference proteome</keyword>
<dbReference type="Pfam" id="PF02653">
    <property type="entry name" value="BPD_transp_2"/>
    <property type="match status" value="1"/>
</dbReference>
<evidence type="ECO:0000256" key="7">
    <source>
        <dbReference type="ARBA" id="ARBA00022989"/>
    </source>
</evidence>
<evidence type="ECO:0000256" key="9">
    <source>
        <dbReference type="SAM" id="Phobius"/>
    </source>
</evidence>
<dbReference type="Pfam" id="PF00005">
    <property type="entry name" value="ABC_tran"/>
    <property type="match status" value="1"/>
</dbReference>
<dbReference type="PANTHER" id="PTHR45772">
    <property type="entry name" value="CONSERVED COMPONENT OF ABC TRANSPORTER FOR NATURAL AMINO ACIDS-RELATED"/>
    <property type="match status" value="1"/>
</dbReference>
<evidence type="ECO:0000256" key="2">
    <source>
        <dbReference type="ARBA" id="ARBA00022448"/>
    </source>
</evidence>
<keyword evidence="2" id="KW-0813">Transport</keyword>
<evidence type="ECO:0000313" key="11">
    <source>
        <dbReference type="EMBL" id="GAA5186173.1"/>
    </source>
</evidence>
<comment type="caution">
    <text evidence="11">The sequence shown here is derived from an EMBL/GenBank/DDBJ whole genome shotgun (WGS) entry which is preliminary data.</text>
</comment>
<feature type="transmembrane region" description="Helical" evidence="9">
    <location>
        <begin position="82"/>
        <end position="102"/>
    </location>
</feature>
<dbReference type="SUPFAM" id="SSF52540">
    <property type="entry name" value="P-loop containing nucleoside triphosphate hydrolases"/>
    <property type="match status" value="1"/>
</dbReference>
<evidence type="ECO:0000256" key="1">
    <source>
        <dbReference type="ARBA" id="ARBA00004651"/>
    </source>
</evidence>
<dbReference type="InterPro" id="IPR003439">
    <property type="entry name" value="ABC_transporter-like_ATP-bd"/>
</dbReference>
<feature type="transmembrane region" description="Helical" evidence="9">
    <location>
        <begin position="183"/>
        <end position="206"/>
    </location>
</feature>
<dbReference type="Gene3D" id="3.40.50.300">
    <property type="entry name" value="P-loop containing nucleotide triphosphate hydrolases"/>
    <property type="match status" value="1"/>
</dbReference>
<dbReference type="InterPro" id="IPR051120">
    <property type="entry name" value="ABC_AA/LPS_Transport"/>
</dbReference>
<feature type="transmembrane region" description="Helical" evidence="9">
    <location>
        <begin position="122"/>
        <end position="150"/>
    </location>
</feature>
<gene>
    <name evidence="11" type="ORF">GCM10023322_31840</name>
</gene>
<dbReference type="InterPro" id="IPR027417">
    <property type="entry name" value="P-loop_NTPase"/>
</dbReference>
<dbReference type="SMART" id="SM00382">
    <property type="entry name" value="AAA"/>
    <property type="match status" value="1"/>
</dbReference>
<sequence length="536" mass="54249">MTELASDLYMLVAVLGLALCVAYCGQPVLCQGAFVSAGAFGVAHLLGVGLPLAAAVLLAVAIAAVLGGIVAVLTIHLPRAHVALSTWAIAWLAYTALQSFHWLSNGADGLSLPVPIRLHSGILHLSFTLTEGVHLGVAAVLCAGVIVALARWERGVAGLQAAALREGPALAGTLGVPVRARRAVALICAAALGGLAGAGIALLASAAAPADVSPLLSLQLFVAALIGGAAPRVWAPVAGWAVVAAIPHLAGSIAAAAEVPAVGVDGVLTAALLGLVVVLRGPVGRLLPIVRGRPRAASDTSDAGAVVPGTLVARGVSVRLGDATILDGVDLEVRPGEIHALVGANGSGKTTLLRVLSGTLRPTAGQIEFRDADITRTATARRVRAGVTRTFQRPAELPSLTPYRQVRLAALARGRDADGGWALELTDLDGHADDDPRSLTGGEQQLLQVARAAATGAAVLLLDEPAAGMSADERQRLRVVLRRLTERGVGLLLVEHDSSLVADVADRASLLDGGRVVAHGTPHEVVPALTGSGTSA</sequence>
<keyword evidence="4 9" id="KW-0812">Transmembrane</keyword>
<accession>A0ABP9RS94</accession>
<keyword evidence="7 9" id="KW-1133">Transmembrane helix</keyword>
<dbReference type="PANTHER" id="PTHR45772:SF2">
    <property type="entry name" value="ABC TRANSPORTER ATP-BINDING PROTEIN"/>
    <property type="match status" value="1"/>
</dbReference>
<evidence type="ECO:0000256" key="4">
    <source>
        <dbReference type="ARBA" id="ARBA00022692"/>
    </source>
</evidence>
<keyword evidence="8 9" id="KW-0472">Membrane</keyword>
<protein>
    <recommendedName>
        <fullName evidence="10">ABC transporter domain-containing protein</fullName>
    </recommendedName>
</protein>
<keyword evidence="3" id="KW-1003">Cell membrane</keyword>
<dbReference type="PROSITE" id="PS50893">
    <property type="entry name" value="ABC_TRANSPORTER_2"/>
    <property type="match status" value="1"/>
</dbReference>
<feature type="domain" description="ABC transporter" evidence="10">
    <location>
        <begin position="311"/>
        <end position="536"/>
    </location>
</feature>
<comment type="subcellular location">
    <subcellularLocation>
        <location evidence="1">Cell membrane</location>
        <topology evidence="1">Multi-pass membrane protein</topology>
    </subcellularLocation>
</comment>
<keyword evidence="6" id="KW-0067">ATP-binding</keyword>
<feature type="transmembrane region" description="Helical" evidence="9">
    <location>
        <begin position="263"/>
        <end position="283"/>
    </location>
</feature>
<evidence type="ECO:0000259" key="10">
    <source>
        <dbReference type="PROSITE" id="PS50893"/>
    </source>
</evidence>
<dbReference type="Proteomes" id="UP001501570">
    <property type="component" value="Unassembled WGS sequence"/>
</dbReference>
<dbReference type="InterPro" id="IPR001851">
    <property type="entry name" value="ABC_transp_permease"/>
</dbReference>
<dbReference type="RefSeq" id="WP_345630322.1">
    <property type="nucleotide sequence ID" value="NZ_BAABJQ010000008.1"/>
</dbReference>
<evidence type="ECO:0000313" key="12">
    <source>
        <dbReference type="Proteomes" id="UP001501570"/>
    </source>
</evidence>
<evidence type="ECO:0000256" key="8">
    <source>
        <dbReference type="ARBA" id="ARBA00023136"/>
    </source>
</evidence>
<evidence type="ECO:0000256" key="6">
    <source>
        <dbReference type="ARBA" id="ARBA00022840"/>
    </source>
</evidence>